<evidence type="ECO:0000313" key="4">
    <source>
        <dbReference type="Proteomes" id="UP000092600"/>
    </source>
</evidence>
<keyword evidence="2" id="KW-0472">Membrane</keyword>
<dbReference type="PANTHER" id="PTHR37222:SF1">
    <property type="entry name" value="OS02G0718000 PROTEIN"/>
    <property type="match status" value="1"/>
</dbReference>
<proteinExistence type="predicted"/>
<reference evidence="3 4" key="1">
    <citation type="journal article" date="2016" name="DNA Res.">
        <title>The draft genome of MD-2 pineapple using hybrid error correction of long reads.</title>
        <authorList>
            <person name="Redwan R.M."/>
            <person name="Saidin A."/>
            <person name="Kumar S.V."/>
        </authorList>
    </citation>
    <scope>NUCLEOTIDE SEQUENCE [LARGE SCALE GENOMIC DNA]</scope>
    <source>
        <strain evidence="4">cv. MD2</strain>
        <tissue evidence="3">Leaf</tissue>
    </source>
</reference>
<dbReference type="STRING" id="4615.A0A199VD96"/>
<accession>A0A199VD96</accession>
<dbReference type="PANTHER" id="PTHR37222">
    <property type="entry name" value="OS02G0718000 PROTEIN"/>
    <property type="match status" value="1"/>
</dbReference>
<gene>
    <name evidence="6" type="primary">LOC109726885</name>
    <name evidence="3" type="ORF">ACMD2_02864</name>
</gene>
<name>A0A199VD96_ANACO</name>
<keyword evidence="2" id="KW-1133">Transmembrane helix</keyword>
<evidence type="ECO:0000313" key="3">
    <source>
        <dbReference type="EMBL" id="OAY75069.1"/>
    </source>
</evidence>
<evidence type="ECO:0000256" key="1">
    <source>
        <dbReference type="SAM" id="MobiDB-lite"/>
    </source>
</evidence>
<organism evidence="3 4">
    <name type="scientific">Ananas comosus</name>
    <name type="common">Pineapple</name>
    <name type="synonym">Ananas ananas</name>
    <dbReference type="NCBI Taxonomy" id="4615"/>
    <lineage>
        <taxon>Eukaryota</taxon>
        <taxon>Viridiplantae</taxon>
        <taxon>Streptophyta</taxon>
        <taxon>Embryophyta</taxon>
        <taxon>Tracheophyta</taxon>
        <taxon>Spermatophyta</taxon>
        <taxon>Magnoliopsida</taxon>
        <taxon>Liliopsida</taxon>
        <taxon>Poales</taxon>
        <taxon>Bromeliaceae</taxon>
        <taxon>Bromelioideae</taxon>
        <taxon>Ananas</taxon>
    </lineage>
</organism>
<evidence type="ECO:0000256" key="2">
    <source>
        <dbReference type="SAM" id="Phobius"/>
    </source>
</evidence>
<feature type="transmembrane region" description="Helical" evidence="2">
    <location>
        <begin position="243"/>
        <end position="261"/>
    </location>
</feature>
<dbReference type="EMBL" id="LSRQ01002221">
    <property type="protein sequence ID" value="OAY75069.1"/>
    <property type="molecule type" value="Genomic_DNA"/>
</dbReference>
<feature type="transmembrane region" description="Helical" evidence="2">
    <location>
        <begin position="158"/>
        <end position="178"/>
    </location>
</feature>
<feature type="transmembrane region" description="Helical" evidence="2">
    <location>
        <begin position="184"/>
        <end position="202"/>
    </location>
</feature>
<protein>
    <submittedName>
        <fullName evidence="6">Uncharacterized protein LOC109726885</fullName>
    </submittedName>
</protein>
<dbReference type="GeneID" id="109726885"/>
<dbReference type="OrthoDB" id="1908269at2759"/>
<evidence type="ECO:0000313" key="5">
    <source>
        <dbReference type="Proteomes" id="UP000515123"/>
    </source>
</evidence>
<reference evidence="6" key="2">
    <citation type="submission" date="2025-04" db="UniProtKB">
        <authorList>
            <consortium name="RefSeq"/>
        </authorList>
    </citation>
    <scope>IDENTIFICATION</scope>
    <source>
        <tissue evidence="6">Leaf</tissue>
    </source>
</reference>
<dbReference type="Gramene" id="Aco000787.1.mrna1">
    <property type="protein sequence ID" value="Aco000787.1.mrna1.cds1"/>
    <property type="gene ID" value="Aco000787.1.path1"/>
</dbReference>
<evidence type="ECO:0000313" key="6">
    <source>
        <dbReference type="RefSeq" id="XP_020112315.1"/>
    </source>
</evidence>
<keyword evidence="2" id="KW-0812">Transmembrane</keyword>
<dbReference type="AlphaFoldDB" id="A0A199VD96"/>
<sequence>MASFLSLRLNPSKLFSLNSPNPNPNIFSAALFRTAANLNSLAIPKPSHPISLPSASDPTALSKFLLLYKPTNPNPLKLRSPSFLPFRSHFLYRNHSSTPPESGSAPGDETPASGSGGGELRHQEIVGPTVERDVSALANETRQVLDAMRKSVYDLSSALAVLGLAHLGLGAWIAYSAGRTDDAVAIQGLAAFGFPFSLAFLMRRTLKPMMFFRKMEEQGRLQILTLALQVSKNLNLLFLRTRVIALCCAVGIAAGSLAALWRRQDGLASES</sequence>
<dbReference type="Proteomes" id="UP000515123">
    <property type="component" value="Linkage group 2"/>
</dbReference>
<feature type="region of interest" description="Disordered" evidence="1">
    <location>
        <begin position="95"/>
        <end position="121"/>
    </location>
</feature>
<dbReference type="RefSeq" id="XP_020112315.1">
    <property type="nucleotide sequence ID" value="XM_020256726.1"/>
</dbReference>
<keyword evidence="5" id="KW-1185">Reference proteome</keyword>
<dbReference type="Proteomes" id="UP000092600">
    <property type="component" value="Unassembled WGS sequence"/>
</dbReference>